<feature type="compositionally biased region" description="Low complexity" evidence="1">
    <location>
        <begin position="109"/>
        <end position="126"/>
    </location>
</feature>
<dbReference type="EMBL" id="FLUP01000001">
    <property type="protein sequence ID" value="SBV96796.1"/>
    <property type="molecule type" value="Genomic_DNA"/>
</dbReference>
<evidence type="ECO:0000256" key="1">
    <source>
        <dbReference type="SAM" id="MobiDB-lite"/>
    </source>
</evidence>
<organism evidence="2">
    <name type="scientific">uncultured Desulfovibrio sp</name>
    <dbReference type="NCBI Taxonomy" id="167968"/>
    <lineage>
        <taxon>Bacteria</taxon>
        <taxon>Pseudomonadati</taxon>
        <taxon>Thermodesulfobacteriota</taxon>
        <taxon>Desulfovibrionia</taxon>
        <taxon>Desulfovibrionales</taxon>
        <taxon>Desulfovibrionaceae</taxon>
        <taxon>Desulfovibrio</taxon>
        <taxon>environmental samples</taxon>
    </lineage>
</organism>
<feature type="region of interest" description="Disordered" evidence="1">
    <location>
        <begin position="109"/>
        <end position="143"/>
    </location>
</feature>
<dbReference type="Pfam" id="PF07030">
    <property type="entry name" value="Phage_Mu_Gp36"/>
    <property type="match status" value="1"/>
</dbReference>
<dbReference type="AlphaFoldDB" id="A0A212JBJ4"/>
<accession>A0A212JBJ4</accession>
<name>A0A212JBJ4_9BACT</name>
<evidence type="ECO:0008006" key="3">
    <source>
        <dbReference type="Google" id="ProtNLM"/>
    </source>
</evidence>
<evidence type="ECO:0000313" key="2">
    <source>
        <dbReference type="EMBL" id="SBV96796.1"/>
    </source>
</evidence>
<reference evidence="2" key="1">
    <citation type="submission" date="2016-04" db="EMBL/GenBank/DDBJ databases">
        <authorList>
            <person name="Evans L.H."/>
            <person name="Alamgir A."/>
            <person name="Owens N."/>
            <person name="Weber N.D."/>
            <person name="Virtaneva K."/>
            <person name="Barbian K."/>
            <person name="Babar A."/>
            <person name="Rosenke K."/>
        </authorList>
    </citation>
    <scope>NUCLEOTIDE SEQUENCE</scope>
    <source>
        <strain evidence="2">92-2</strain>
    </source>
</reference>
<protein>
    <recommendedName>
        <fullName evidence="3">Mu-like prophage FluMu protein gp36</fullName>
    </recommendedName>
</protein>
<sequence length="143" mass="14903">MYATVADMQARYGAQLVALAGTTADKQVDLAAVERALTAACAEMDLVLSVRYAVPIGITPVPPVLRRIAEDLAASALPRNGASEASMYERRAREARDLLDKLAAGKAALGAGASPAQPSGPSTSGGIAYYAPPSDFRRKLEDL</sequence>
<proteinExistence type="predicted"/>
<dbReference type="InterPro" id="IPR009752">
    <property type="entry name" value="Phage_Mu_GpJ"/>
</dbReference>
<gene>
    <name evidence="2" type="ORF">KM92DES2_10839</name>
</gene>
<dbReference type="RefSeq" id="WP_227118607.1">
    <property type="nucleotide sequence ID" value="NZ_LT598928.1"/>
</dbReference>